<sequence length="598" mass="65468">MAHHNNSGSSFSDFTHSSAADNDAGDDLEWPFGTNRSRRQGTSSGKPPMSFSSPPAAPPLVFGGRNPLSFYPSSPNHHQPPSESGTAGGSGMTVVSSRIKRALGLRSRRGSQPMRTMSSQSSSPGPTYAIGAISPGGRLKQRPMTSAEIMRQQMGVTEQSDNRLRKTIMRTFVGQAGKRAESIILPLELLRQLKPSEFSDVQEYQQWQRRQLKILEAGLLLYPSVPLDRLNASALRLREVIRSSELKPMDTGKNSELLRILCNAVIALAWRSPAGSQAEACHWADGYPLNIHLYLSLIRSIFDRREETAVLEEVDEMMELMKKTWITLGINKAIHNVCLAWMLFEQYVRTGQIEQDLLGATLIVLGDIAGDAKRPDRDAGFVKVLSPALSSMLGWAEKKLLDYHKEFRKYTVGFMEKALTLALTAAKIMNGDQRSWTEEDGKGEIINSAASTVERYIKSSMKSAFTKMLENGNGKADSMVVEVEEEPGETLVHMAKDTESLVAMEKETYGPVLRKWHPGPTAVACGDRPQLLRDRVEAVLSADRGCEQCFRPGAADGGKAGEDAGADGGGGLDPLRRWGKIGGEGDGARMMWTPSSSA</sequence>
<reference evidence="2 3" key="1">
    <citation type="journal article" date="2022" name="Nat. Plants">
        <title>Genomes of leafy and leafless Platanthera orchids illuminate the evolution of mycoheterotrophy.</title>
        <authorList>
            <person name="Li M.H."/>
            <person name="Liu K.W."/>
            <person name="Li Z."/>
            <person name="Lu H.C."/>
            <person name="Ye Q.L."/>
            <person name="Zhang D."/>
            <person name="Wang J.Y."/>
            <person name="Li Y.F."/>
            <person name="Zhong Z.M."/>
            <person name="Liu X."/>
            <person name="Yu X."/>
            <person name="Liu D.K."/>
            <person name="Tu X.D."/>
            <person name="Liu B."/>
            <person name="Hao Y."/>
            <person name="Liao X.Y."/>
            <person name="Jiang Y.T."/>
            <person name="Sun W.H."/>
            <person name="Chen J."/>
            <person name="Chen Y.Q."/>
            <person name="Ai Y."/>
            <person name="Zhai J.W."/>
            <person name="Wu S.S."/>
            <person name="Zhou Z."/>
            <person name="Hsiao Y.Y."/>
            <person name="Wu W.L."/>
            <person name="Chen Y.Y."/>
            <person name="Lin Y.F."/>
            <person name="Hsu J.L."/>
            <person name="Li C.Y."/>
            <person name="Wang Z.W."/>
            <person name="Zhao X."/>
            <person name="Zhong W.Y."/>
            <person name="Ma X.K."/>
            <person name="Ma L."/>
            <person name="Huang J."/>
            <person name="Chen G.Z."/>
            <person name="Huang M.Z."/>
            <person name="Huang L."/>
            <person name="Peng D.H."/>
            <person name="Luo Y.B."/>
            <person name="Zou S.Q."/>
            <person name="Chen S.P."/>
            <person name="Lan S."/>
            <person name="Tsai W.C."/>
            <person name="Van de Peer Y."/>
            <person name="Liu Z.J."/>
        </authorList>
    </citation>
    <scope>NUCLEOTIDE SEQUENCE [LARGE SCALE GENOMIC DNA]</scope>
    <source>
        <strain evidence="2">Lor288</strain>
    </source>
</reference>
<protein>
    <submittedName>
        <fullName evidence="2">Uncharacterized protein</fullName>
    </submittedName>
</protein>
<accession>A0ABR2MBK8</accession>
<name>A0ABR2MBK8_9ASPA</name>
<dbReference type="InterPro" id="IPR008528">
    <property type="entry name" value="unc-13_homologue"/>
</dbReference>
<proteinExistence type="predicted"/>
<dbReference type="PANTHER" id="PTHR31280">
    <property type="entry name" value="PROTEIN UNC-13 HOMOLOG"/>
    <property type="match status" value="1"/>
</dbReference>
<comment type="caution">
    <text evidence="2">The sequence shown here is derived from an EMBL/GenBank/DDBJ whole genome shotgun (WGS) entry which is preliminary data.</text>
</comment>
<organism evidence="2 3">
    <name type="scientific">Platanthera guangdongensis</name>
    <dbReference type="NCBI Taxonomy" id="2320717"/>
    <lineage>
        <taxon>Eukaryota</taxon>
        <taxon>Viridiplantae</taxon>
        <taxon>Streptophyta</taxon>
        <taxon>Embryophyta</taxon>
        <taxon>Tracheophyta</taxon>
        <taxon>Spermatophyta</taxon>
        <taxon>Magnoliopsida</taxon>
        <taxon>Liliopsida</taxon>
        <taxon>Asparagales</taxon>
        <taxon>Orchidaceae</taxon>
        <taxon>Orchidoideae</taxon>
        <taxon>Orchideae</taxon>
        <taxon>Orchidinae</taxon>
        <taxon>Platanthera</taxon>
    </lineage>
</organism>
<evidence type="ECO:0000313" key="2">
    <source>
        <dbReference type="EMBL" id="KAK8960964.1"/>
    </source>
</evidence>
<gene>
    <name evidence="2" type="ORF">KSP40_PGU014584</name>
</gene>
<feature type="region of interest" description="Disordered" evidence="1">
    <location>
        <begin position="1"/>
        <end position="93"/>
    </location>
</feature>
<dbReference type="Proteomes" id="UP001412067">
    <property type="component" value="Unassembled WGS sequence"/>
</dbReference>
<feature type="region of interest" description="Disordered" evidence="1">
    <location>
        <begin position="552"/>
        <end position="577"/>
    </location>
</feature>
<evidence type="ECO:0000313" key="3">
    <source>
        <dbReference type="Proteomes" id="UP001412067"/>
    </source>
</evidence>
<feature type="compositionally biased region" description="Polar residues" evidence="1">
    <location>
        <begin position="113"/>
        <end position="125"/>
    </location>
</feature>
<feature type="region of interest" description="Disordered" evidence="1">
    <location>
        <begin position="106"/>
        <end position="141"/>
    </location>
</feature>
<feature type="compositionally biased region" description="Low complexity" evidence="1">
    <location>
        <begin position="7"/>
        <end position="21"/>
    </location>
</feature>
<dbReference type="PANTHER" id="PTHR31280:SF21">
    <property type="entry name" value="MHD2 DOMAIN-CONTAINING PROTEIN"/>
    <property type="match status" value="1"/>
</dbReference>
<feature type="compositionally biased region" description="Polar residues" evidence="1">
    <location>
        <begin position="71"/>
        <end position="85"/>
    </location>
</feature>
<dbReference type="EMBL" id="JBBWWR010000010">
    <property type="protein sequence ID" value="KAK8960964.1"/>
    <property type="molecule type" value="Genomic_DNA"/>
</dbReference>
<evidence type="ECO:0000256" key="1">
    <source>
        <dbReference type="SAM" id="MobiDB-lite"/>
    </source>
</evidence>
<keyword evidence="3" id="KW-1185">Reference proteome</keyword>